<accession>R0HSK6</accession>
<evidence type="ECO:0000256" key="1">
    <source>
        <dbReference type="SAM" id="MobiDB-lite"/>
    </source>
</evidence>
<proteinExistence type="predicted"/>
<dbReference type="AlphaFoldDB" id="R0HSK6"/>
<evidence type="ECO:0000313" key="2">
    <source>
        <dbReference type="EMBL" id="EOA32804.1"/>
    </source>
</evidence>
<feature type="compositionally biased region" description="Basic and acidic residues" evidence="1">
    <location>
        <begin position="1"/>
        <end position="14"/>
    </location>
</feature>
<gene>
    <name evidence="2" type="ORF">CARUB_v10016115mg</name>
</gene>
<sequence length="207" mass="23091">MDPKSSDSERKDGCISETQSIETTEDDSCLLGKRKVETTTSTPEDLSENEGDIESVVDEDIYSDSDLEWDKDSFDGREYHSSQDDSEVFFVSTNKFPPFLWAGIATVPGMDDKLEEGLTVRQFLANMTCLCVDKYNKGKGFNVKFEQVLRANFNPGGPDAPLLEYQAKVVWSAGKIYPILCRPTPPSNIYGRGGQLKEASKLMEESN</sequence>
<name>R0HSK6_9BRAS</name>
<protein>
    <submittedName>
        <fullName evidence="2">Uncharacterized protein</fullName>
    </submittedName>
</protein>
<dbReference type="PANTHER" id="PTHR31228">
    <property type="entry name" value="CYSTATIN/MONELLIN SUPERFAMILY PROTEIN"/>
    <property type="match status" value="1"/>
</dbReference>
<evidence type="ECO:0000313" key="3">
    <source>
        <dbReference type="Proteomes" id="UP000029121"/>
    </source>
</evidence>
<feature type="region of interest" description="Disordered" evidence="1">
    <location>
        <begin position="1"/>
        <end position="61"/>
    </location>
</feature>
<dbReference type="EMBL" id="KB870807">
    <property type="protein sequence ID" value="EOA32804.1"/>
    <property type="molecule type" value="Genomic_DNA"/>
</dbReference>
<keyword evidence="3" id="KW-1185">Reference proteome</keyword>
<dbReference type="PANTHER" id="PTHR31228:SF3">
    <property type="entry name" value="CYSTATIN-LIKE PROTEIN"/>
    <property type="match status" value="1"/>
</dbReference>
<reference evidence="3" key="1">
    <citation type="journal article" date="2013" name="Nat. Genet.">
        <title>The Capsella rubella genome and the genomic consequences of rapid mating system evolution.</title>
        <authorList>
            <person name="Slotte T."/>
            <person name="Hazzouri K.M."/>
            <person name="Agren J.A."/>
            <person name="Koenig D."/>
            <person name="Maumus F."/>
            <person name="Guo Y.L."/>
            <person name="Steige K."/>
            <person name="Platts A.E."/>
            <person name="Escobar J.S."/>
            <person name="Newman L.K."/>
            <person name="Wang W."/>
            <person name="Mandakova T."/>
            <person name="Vello E."/>
            <person name="Smith L.M."/>
            <person name="Henz S.R."/>
            <person name="Steffen J."/>
            <person name="Takuno S."/>
            <person name="Brandvain Y."/>
            <person name="Coop G."/>
            <person name="Andolfatto P."/>
            <person name="Hu T.T."/>
            <person name="Blanchette M."/>
            <person name="Clark R.M."/>
            <person name="Quesneville H."/>
            <person name="Nordborg M."/>
            <person name="Gaut B.S."/>
            <person name="Lysak M.A."/>
            <person name="Jenkins J."/>
            <person name="Grimwood J."/>
            <person name="Chapman J."/>
            <person name="Prochnik S."/>
            <person name="Shu S."/>
            <person name="Rokhsar D."/>
            <person name="Schmutz J."/>
            <person name="Weigel D."/>
            <person name="Wright S.I."/>
        </authorList>
    </citation>
    <scope>NUCLEOTIDE SEQUENCE [LARGE SCALE GENOMIC DNA]</scope>
    <source>
        <strain evidence="3">cv. Monte Gargano</strain>
    </source>
</reference>
<organism evidence="2 3">
    <name type="scientific">Capsella rubella</name>
    <dbReference type="NCBI Taxonomy" id="81985"/>
    <lineage>
        <taxon>Eukaryota</taxon>
        <taxon>Viridiplantae</taxon>
        <taxon>Streptophyta</taxon>
        <taxon>Embryophyta</taxon>
        <taxon>Tracheophyta</taxon>
        <taxon>Spermatophyta</taxon>
        <taxon>Magnoliopsida</taxon>
        <taxon>eudicotyledons</taxon>
        <taxon>Gunneridae</taxon>
        <taxon>Pentapetalae</taxon>
        <taxon>rosids</taxon>
        <taxon>malvids</taxon>
        <taxon>Brassicales</taxon>
        <taxon>Brassicaceae</taxon>
        <taxon>Camelineae</taxon>
        <taxon>Capsella</taxon>
    </lineage>
</organism>
<feature type="compositionally biased region" description="Acidic residues" evidence="1">
    <location>
        <begin position="45"/>
        <end position="61"/>
    </location>
</feature>
<dbReference type="Proteomes" id="UP000029121">
    <property type="component" value="Unassembled WGS sequence"/>
</dbReference>